<reference evidence="1 2" key="1">
    <citation type="journal article" date="2019" name="Commun. Biol.">
        <title>The bagworm genome reveals a unique fibroin gene that provides high tensile strength.</title>
        <authorList>
            <person name="Kono N."/>
            <person name="Nakamura H."/>
            <person name="Ohtoshi R."/>
            <person name="Tomita M."/>
            <person name="Numata K."/>
            <person name="Arakawa K."/>
        </authorList>
    </citation>
    <scope>NUCLEOTIDE SEQUENCE [LARGE SCALE GENOMIC DNA]</scope>
</reference>
<accession>A0A4C1TZT3</accession>
<comment type="caution">
    <text evidence="1">The sequence shown here is derived from an EMBL/GenBank/DDBJ whole genome shotgun (WGS) entry which is preliminary data.</text>
</comment>
<evidence type="ECO:0000313" key="2">
    <source>
        <dbReference type="Proteomes" id="UP000299102"/>
    </source>
</evidence>
<evidence type="ECO:0000313" key="1">
    <source>
        <dbReference type="EMBL" id="GBP19116.1"/>
    </source>
</evidence>
<keyword evidence="2" id="KW-1185">Reference proteome</keyword>
<dbReference type="Proteomes" id="UP000299102">
    <property type="component" value="Unassembled WGS sequence"/>
</dbReference>
<gene>
    <name evidence="1" type="ORF">EVAR_83429_1</name>
</gene>
<dbReference type="EMBL" id="BGZK01000104">
    <property type="protein sequence ID" value="GBP19116.1"/>
    <property type="molecule type" value="Genomic_DNA"/>
</dbReference>
<proteinExistence type="predicted"/>
<dbReference type="OrthoDB" id="7382669at2759"/>
<protein>
    <submittedName>
        <fullName evidence="1">Uncharacterized protein</fullName>
    </submittedName>
</protein>
<sequence>MIVAGWVDNERYRHTRGEIGMLRREVRNDKRDGMERTVMMSGLDVLCVGPVCYLVLVCSPANFHGSKGFAHGWNKLRGGQK</sequence>
<name>A0A4C1TZT3_EUMVA</name>
<dbReference type="AlphaFoldDB" id="A0A4C1TZT3"/>
<organism evidence="1 2">
    <name type="scientific">Eumeta variegata</name>
    <name type="common">Bagworm moth</name>
    <name type="synonym">Eumeta japonica</name>
    <dbReference type="NCBI Taxonomy" id="151549"/>
    <lineage>
        <taxon>Eukaryota</taxon>
        <taxon>Metazoa</taxon>
        <taxon>Ecdysozoa</taxon>
        <taxon>Arthropoda</taxon>
        <taxon>Hexapoda</taxon>
        <taxon>Insecta</taxon>
        <taxon>Pterygota</taxon>
        <taxon>Neoptera</taxon>
        <taxon>Endopterygota</taxon>
        <taxon>Lepidoptera</taxon>
        <taxon>Glossata</taxon>
        <taxon>Ditrysia</taxon>
        <taxon>Tineoidea</taxon>
        <taxon>Psychidae</taxon>
        <taxon>Oiketicinae</taxon>
        <taxon>Eumeta</taxon>
    </lineage>
</organism>